<proteinExistence type="predicted"/>
<accession>A0A6J5N916</accession>
<dbReference type="EMBL" id="LR797012">
    <property type="protein sequence ID" value="CAB4181593.1"/>
    <property type="molecule type" value="Genomic_DNA"/>
</dbReference>
<comment type="subcellular location">
    <subcellularLocation>
        <location evidence="1">Virion</location>
    </subcellularLocation>
</comment>
<dbReference type="InterPro" id="IPR030392">
    <property type="entry name" value="S74_ICA"/>
</dbReference>
<dbReference type="EMBL" id="LR796833">
    <property type="protein sequence ID" value="CAB4168738.1"/>
    <property type="molecule type" value="Genomic_DNA"/>
</dbReference>
<dbReference type="EMBL" id="LR797372">
    <property type="protein sequence ID" value="CAB4210552.1"/>
    <property type="molecule type" value="Genomic_DNA"/>
</dbReference>
<protein>
    <submittedName>
        <fullName evidence="5">Intramolecular chaperone auto-processing domain containing protein</fullName>
    </submittedName>
</protein>
<evidence type="ECO:0000313" key="6">
    <source>
        <dbReference type="EMBL" id="CAB4168738.1"/>
    </source>
</evidence>
<evidence type="ECO:0000256" key="3">
    <source>
        <dbReference type="SAM" id="MobiDB-lite"/>
    </source>
</evidence>
<feature type="region of interest" description="Disordered" evidence="3">
    <location>
        <begin position="1045"/>
        <end position="1076"/>
    </location>
</feature>
<sequence>MGSGKTTQSTSQVSIPPEILQRYNAVNARAETAADTPFQEYSQDPNKFVAPLTATQQAAQQGVNASQGMTTPYYNAADASMYGGLDQARGFNTQANNYYGGAYGQGQGYLGGASQAAMGAMQPAQAYNQAATQFGLAGAQGVDPSQLGAQQINQYMSPYMNSVVQSTLAPLQQQQAQQQSSLVGDQIGRGAFGGDRGKIAQAVLAGQQNMATAQTVSGLMNQGYGQALQAAQGQQQLGLGAAQANRAAQQQAAGQMAALGQQGYGQQMGLSSALQGLGQQGYAQGMGAGQAQQGLGQTAYGQEQGVAQQLMASGQGRQAAELAGRQAQMGMGTAEQQTQQAGNQALYNQFLQKQGYPFQVAQFLGNIAMGTGALSGSTTTGTQPGSFFSDRRLKHDIKKIGEAKNGLPIYKFKYKGDPQEQTHIGFMADEVEKKNPEAVGESQGFKTVDYDKATKKFARGGLALSSEGGAVNPQQAGLGFAAGGAPLISQNDLASIIAAQAEALGLYGGKGLYGGSSQGTPGLGGIVPQGGTHVASLQTADLPKPTESGLSQAASAADNVSKLVDTGEKVYKGAEGLYDKYKKSKKDEPEQTDENGYAPGDAPGARRGGVAGPHHYALGGSMPYGGEEGYVPEEDVKTPAELKTAQAGLSGGAPGALGQMGKAASDIGSIYNTGKKVAKFAKFFLASGGVAGPYHYADGGSDEEVPPEGYVPKDKVEVQKLDAPELPRKIEDSSSKTLGDVKKIAQIAAMFANRGGVAGRRGYATPGAVTDTPEERAQREAELQKAVNAENGQSSYDKRVSGTEPKGVPLSDKIKQMADWWGSAPLAKYVGLDQSGQPLASDAPAAAPKAGGVAPPVAAASPTADAPAGLAPIKLAPMPTVDVKPDVRGTYQADIATPAAAPTAASTAAPTAAAPVGVKENAEVKAQIAAKEKEQPGYFENNKSWLIPLLKGVGTMAASPSRFLSGAVLQGVGAAAGAYPEQQLKQAQIDSAKLGVQAQGIALQNQDVFKDAVGAYFVRMKGGTPIRYAEWIKAGMPPTMHQEANAASAGQPVGAVVAPTPAPTTTPTKPSATSLGAAADPAIKNMTDRSYMGAPTEAEVVSANEYRDGINMDARGAVNSMTNARQSALAVSQAPQGGMLVSGVFAPFRKSIVSRLNDILQTLGHREMMLDRDAEVNADIINKLSSQGAFTRASNAQQNSIDGLKTALQQVPSTSLPKEASAKLVAQMMTDNQASIDEQAYHQLMQNQLAARGLPVSAYNPAQTAMAFRSDHSSDNYAKEKDALSHAINDNSKAIKQFVEKGASPKVINSYFEKQYGVKNMSRYFTGAN</sequence>
<evidence type="ECO:0000259" key="4">
    <source>
        <dbReference type="Pfam" id="PF13884"/>
    </source>
</evidence>
<organism evidence="5">
    <name type="scientific">uncultured Caudovirales phage</name>
    <dbReference type="NCBI Taxonomy" id="2100421"/>
    <lineage>
        <taxon>Viruses</taxon>
        <taxon>Duplodnaviria</taxon>
        <taxon>Heunggongvirae</taxon>
        <taxon>Uroviricota</taxon>
        <taxon>Caudoviricetes</taxon>
        <taxon>Peduoviridae</taxon>
        <taxon>Maltschvirus</taxon>
        <taxon>Maltschvirus maltsch</taxon>
    </lineage>
</organism>
<evidence type="ECO:0000313" key="7">
    <source>
        <dbReference type="EMBL" id="CAB4181593.1"/>
    </source>
</evidence>
<evidence type="ECO:0000313" key="8">
    <source>
        <dbReference type="EMBL" id="CAB4195527.1"/>
    </source>
</evidence>
<dbReference type="EMBL" id="LR796633">
    <property type="protein sequence ID" value="CAB4155373.1"/>
    <property type="molecule type" value="Genomic_DNA"/>
</dbReference>
<dbReference type="Pfam" id="PF13884">
    <property type="entry name" value="Peptidase_S74"/>
    <property type="match status" value="1"/>
</dbReference>
<evidence type="ECO:0000313" key="5">
    <source>
        <dbReference type="EMBL" id="CAB4155373.1"/>
    </source>
</evidence>
<dbReference type="EMBL" id="LR797249">
    <property type="protein sequence ID" value="CAB4195527.1"/>
    <property type="molecule type" value="Genomic_DNA"/>
</dbReference>
<feature type="region of interest" description="Disordered" evidence="3">
    <location>
        <begin position="785"/>
        <end position="810"/>
    </location>
</feature>
<feature type="region of interest" description="Disordered" evidence="3">
    <location>
        <begin position="582"/>
        <end position="619"/>
    </location>
</feature>
<evidence type="ECO:0000256" key="1">
    <source>
        <dbReference type="ARBA" id="ARBA00004328"/>
    </source>
</evidence>
<evidence type="ECO:0000256" key="2">
    <source>
        <dbReference type="ARBA" id="ARBA00022732"/>
    </source>
</evidence>
<name>A0A6J5N916_9CAUD</name>
<evidence type="ECO:0000313" key="9">
    <source>
        <dbReference type="EMBL" id="CAB4210552.1"/>
    </source>
</evidence>
<reference evidence="5" key="1">
    <citation type="submission" date="2020-04" db="EMBL/GenBank/DDBJ databases">
        <authorList>
            <person name="Chiriac C."/>
            <person name="Salcher M."/>
            <person name="Ghai R."/>
            <person name="Kavagutti S V."/>
        </authorList>
    </citation>
    <scope>NUCLEOTIDE SEQUENCE</scope>
</reference>
<keyword evidence="2" id="KW-1227">Viral tail protein</keyword>
<gene>
    <name evidence="7" type="ORF">UFOVP1069_50</name>
    <name evidence="8" type="ORF">UFOVP1301_17</name>
    <name evidence="9" type="ORF">UFOVP1415_24</name>
    <name evidence="5" type="ORF">UFOVP663_2</name>
    <name evidence="6" type="ORF">UFOVP894_50</name>
</gene>
<keyword evidence="2" id="KW-0946">Virion</keyword>
<feature type="compositionally biased region" description="Low complexity" evidence="3">
    <location>
        <begin position="1046"/>
        <end position="1074"/>
    </location>
</feature>
<dbReference type="GO" id="GO:0098015">
    <property type="term" value="C:virus tail"/>
    <property type="evidence" value="ECO:0007669"/>
    <property type="project" value="UniProtKB-KW"/>
</dbReference>
<feature type="domain" description="Peptidase S74" evidence="4">
    <location>
        <begin position="389"/>
        <end position="439"/>
    </location>
</feature>
<feature type="compositionally biased region" description="Low complexity" evidence="3">
    <location>
        <begin position="596"/>
        <end position="605"/>
    </location>
</feature>